<dbReference type="AlphaFoldDB" id="A0A401SZG3"/>
<evidence type="ECO:0000313" key="33">
    <source>
        <dbReference type="EMBL" id="GCC35783.1"/>
    </source>
</evidence>
<organism evidence="33 34">
    <name type="scientific">Chiloscyllium punctatum</name>
    <name type="common">Brownbanded bambooshark</name>
    <name type="synonym">Hemiscyllium punctatum</name>
    <dbReference type="NCBI Taxonomy" id="137246"/>
    <lineage>
        <taxon>Eukaryota</taxon>
        <taxon>Metazoa</taxon>
        <taxon>Chordata</taxon>
        <taxon>Craniata</taxon>
        <taxon>Vertebrata</taxon>
        <taxon>Chondrichthyes</taxon>
        <taxon>Elasmobranchii</taxon>
        <taxon>Galeomorphii</taxon>
        <taxon>Galeoidea</taxon>
        <taxon>Orectolobiformes</taxon>
        <taxon>Hemiscylliidae</taxon>
        <taxon>Chiloscyllium</taxon>
    </lineage>
</organism>
<dbReference type="OMA" id="TIMEDHQ"/>
<keyword evidence="17" id="KW-0735">Signal-anchor</keyword>
<evidence type="ECO:0000256" key="23">
    <source>
        <dbReference type="ARBA" id="ARBA00023180"/>
    </source>
</evidence>
<evidence type="ECO:0000256" key="5">
    <source>
        <dbReference type="ARBA" id="ARBA00004321"/>
    </source>
</evidence>
<evidence type="ECO:0000256" key="21">
    <source>
        <dbReference type="ARBA" id="ARBA00023157"/>
    </source>
</evidence>
<evidence type="ECO:0000256" key="15">
    <source>
        <dbReference type="ARBA" id="ARBA00022703"/>
    </source>
</evidence>
<comment type="similarity">
    <text evidence="8">Belongs to the tumor necrosis factor family.</text>
</comment>
<keyword evidence="26" id="KW-0968">Cytoplasmic vesicle</keyword>
<dbReference type="PRINTS" id="PR01681">
    <property type="entry name" value="FASLIGAND"/>
</dbReference>
<keyword evidence="11" id="KW-0678">Repressor</keyword>
<evidence type="ECO:0000259" key="32">
    <source>
        <dbReference type="PROSITE" id="PS50049"/>
    </source>
</evidence>
<evidence type="ECO:0000256" key="16">
    <source>
        <dbReference type="ARBA" id="ARBA00022843"/>
    </source>
</evidence>
<keyword evidence="10" id="KW-1003">Cell membrane</keyword>
<dbReference type="InterPro" id="IPR008983">
    <property type="entry name" value="Tumour_necrosis_fac-like_dom"/>
</dbReference>
<evidence type="ECO:0000256" key="19">
    <source>
        <dbReference type="ARBA" id="ARBA00023015"/>
    </source>
</evidence>
<dbReference type="GO" id="GO:0005164">
    <property type="term" value="F:tumor necrosis factor receptor binding"/>
    <property type="evidence" value="ECO:0007669"/>
    <property type="project" value="InterPro"/>
</dbReference>
<evidence type="ECO:0000256" key="7">
    <source>
        <dbReference type="ARBA" id="ARBA00004613"/>
    </source>
</evidence>
<keyword evidence="19" id="KW-0805">Transcription regulation</keyword>
<evidence type="ECO:0000256" key="8">
    <source>
        <dbReference type="ARBA" id="ARBA00008670"/>
    </source>
</evidence>
<comment type="subcellular location">
    <subcellularLocation>
        <location evidence="3">Cell membrane</location>
        <topology evidence="3">Single-pass membrane protein</topology>
    </subcellularLocation>
    <subcellularLocation>
        <location evidence="5">Cytoplasmic vesicle lumen</location>
    </subcellularLocation>
    <subcellularLocation>
        <location evidence="4">Lysosome lumen</location>
    </subcellularLocation>
    <subcellularLocation>
        <location evidence="6">Membrane</location>
        <topology evidence="6">Single-pass type II membrane protein</topology>
    </subcellularLocation>
    <subcellularLocation>
        <location evidence="2">Nucleus</location>
    </subcellularLocation>
    <subcellularLocation>
        <location evidence="7">Secreted</location>
    </subcellularLocation>
</comment>
<sequence>MERRNLYSMKIPDRENRPPCQPSAAWPAPLPEYRLDKKLGWLKVCHIVTVIMFFLILAGLLFGICYLHQLQQEVEQVKQMIDVNPQTKAQKQIGAENVTKPKQGVKMAAHLTGKVSSNHSKRLMWESSLGHAFTDGILYKDGALIINETGKYFIYTKIYFRGMQCETVTLTQSVIQRNVNYQNDMSLMENTMLNYCSGTGPWAKNTFQAGIFHLSQGVQLFVSVSHPRMVSTNELMTFFGLYKL</sequence>
<name>A0A401SZG3_CHIPU</name>
<dbReference type="GO" id="GO:0005125">
    <property type="term" value="F:cytokine activity"/>
    <property type="evidence" value="ECO:0007669"/>
    <property type="project" value="UniProtKB-KW"/>
</dbReference>
<dbReference type="EMBL" id="BEZZ01000743">
    <property type="protein sequence ID" value="GCC35783.1"/>
    <property type="molecule type" value="Genomic_DNA"/>
</dbReference>
<protein>
    <recommendedName>
        <fullName evidence="9">Tumor necrosis factor ligand superfamily member 6</fullName>
    </recommendedName>
    <alternativeName>
        <fullName evidence="27">Fas antigen ligand</fullName>
    </alternativeName>
</protein>
<feature type="domain" description="THD" evidence="32">
    <location>
        <begin position="107"/>
        <end position="244"/>
    </location>
</feature>
<evidence type="ECO:0000256" key="26">
    <source>
        <dbReference type="ARBA" id="ARBA00023329"/>
    </source>
</evidence>
<keyword evidence="21" id="KW-1015">Disulfide bond</keyword>
<evidence type="ECO:0000256" key="2">
    <source>
        <dbReference type="ARBA" id="ARBA00004123"/>
    </source>
</evidence>
<keyword evidence="20 31" id="KW-0472">Membrane</keyword>
<evidence type="ECO:0000256" key="31">
    <source>
        <dbReference type="SAM" id="Phobius"/>
    </source>
</evidence>
<dbReference type="GO" id="GO:0005886">
    <property type="term" value="C:plasma membrane"/>
    <property type="evidence" value="ECO:0007669"/>
    <property type="project" value="UniProtKB-SubCell"/>
</dbReference>
<evidence type="ECO:0000256" key="12">
    <source>
        <dbReference type="ARBA" id="ARBA00022514"/>
    </source>
</evidence>
<feature type="region of interest" description="Disordered" evidence="30">
    <location>
        <begin position="1"/>
        <end position="23"/>
    </location>
</feature>
<evidence type="ECO:0000256" key="14">
    <source>
        <dbReference type="ARBA" id="ARBA00022692"/>
    </source>
</evidence>
<evidence type="ECO:0000256" key="9">
    <source>
        <dbReference type="ARBA" id="ARBA00018020"/>
    </source>
</evidence>
<dbReference type="OrthoDB" id="5983780at2759"/>
<keyword evidence="16" id="KW-0832">Ubl conjugation</keyword>
<evidence type="ECO:0000256" key="1">
    <source>
        <dbReference type="ARBA" id="ARBA00003149"/>
    </source>
</evidence>
<evidence type="ECO:0000313" key="34">
    <source>
        <dbReference type="Proteomes" id="UP000287033"/>
    </source>
</evidence>
<evidence type="ECO:0000256" key="3">
    <source>
        <dbReference type="ARBA" id="ARBA00004162"/>
    </source>
</evidence>
<evidence type="ECO:0000256" key="6">
    <source>
        <dbReference type="ARBA" id="ARBA00004606"/>
    </source>
</evidence>
<feature type="transmembrane region" description="Helical" evidence="31">
    <location>
        <begin position="44"/>
        <end position="64"/>
    </location>
</feature>
<keyword evidence="22" id="KW-0804">Transcription</keyword>
<evidence type="ECO:0000256" key="27">
    <source>
        <dbReference type="ARBA" id="ARBA00030913"/>
    </source>
</evidence>
<keyword evidence="18 31" id="KW-1133">Transmembrane helix</keyword>
<evidence type="ECO:0000256" key="13">
    <source>
        <dbReference type="ARBA" id="ARBA00022525"/>
    </source>
</evidence>
<comment type="subunit">
    <text evidence="29">Homotrimer. Interacts with ARHGAP9, BAIAP2L1, BTK, CACNB3, CACNB4, CRK, DLG2, DNMBP, DOCK4, EPS8L3, FGR, FYB1, FYN, HCK, ITK, ITSN2, KALRN, LYN, MACC1, MIA, MPP4, MYO15A, NCF1, NCK1, NCK2, NCKIPSD, OSTF1, PIK3R1, PSTPIP1, RIMBP3C, SAMSN1, SH3GL3, SH3PXD2B, SH3PXD2A, SH3RF2, SKAP2, SNX33, SNX9, SORBS3, SPTA1, SRC, SRGAP1, SRGAP2, SRGAP3, TEC, TJP3 and YES1.</text>
</comment>
<evidence type="ECO:0000256" key="4">
    <source>
        <dbReference type="ARBA" id="ARBA00004227"/>
    </source>
</evidence>
<dbReference type="PANTHER" id="PTHR11471">
    <property type="entry name" value="TUMOR NECROSIS FACTOR FAMILY MEMBER"/>
    <property type="match status" value="1"/>
</dbReference>
<dbReference type="GO" id="GO:0005634">
    <property type="term" value="C:nucleus"/>
    <property type="evidence" value="ECO:0007669"/>
    <property type="project" value="UniProtKB-SubCell"/>
</dbReference>
<dbReference type="GO" id="GO:0008625">
    <property type="term" value="P:extrinsic apoptotic signaling pathway via death domain receptors"/>
    <property type="evidence" value="ECO:0007669"/>
    <property type="project" value="TreeGrafter"/>
</dbReference>
<dbReference type="Pfam" id="PF00229">
    <property type="entry name" value="TNF"/>
    <property type="match status" value="1"/>
</dbReference>
<dbReference type="STRING" id="137246.A0A401SZG3"/>
<keyword evidence="12" id="KW-0202">Cytokine</keyword>
<dbReference type="GO" id="GO:0060205">
    <property type="term" value="C:cytoplasmic vesicle lumen"/>
    <property type="evidence" value="ECO:0007669"/>
    <property type="project" value="UniProtKB-SubCell"/>
</dbReference>
<evidence type="ECO:0000256" key="30">
    <source>
        <dbReference type="SAM" id="MobiDB-lite"/>
    </source>
</evidence>
<comment type="caution">
    <text evidence="33">The sequence shown here is derived from an EMBL/GenBank/DDBJ whole genome shotgun (WGS) entry which is preliminary data.</text>
</comment>
<dbReference type="InterPro" id="IPR006052">
    <property type="entry name" value="TNF_dom"/>
</dbReference>
<dbReference type="GO" id="GO:0006955">
    <property type="term" value="P:immune response"/>
    <property type="evidence" value="ECO:0007669"/>
    <property type="project" value="InterPro"/>
</dbReference>
<accession>A0A401SZG3</accession>
<keyword evidence="25" id="KW-0539">Nucleus</keyword>
<keyword evidence="14 31" id="KW-0812">Transmembrane</keyword>
<keyword evidence="34" id="KW-1185">Reference proteome</keyword>
<dbReference type="Proteomes" id="UP000287033">
    <property type="component" value="Unassembled WGS sequence"/>
</dbReference>
<keyword evidence="23" id="KW-0325">Glycoprotein</keyword>
<evidence type="ECO:0000256" key="10">
    <source>
        <dbReference type="ARBA" id="ARBA00022475"/>
    </source>
</evidence>
<dbReference type="GO" id="GO:0043202">
    <property type="term" value="C:lysosomal lumen"/>
    <property type="evidence" value="ECO:0007669"/>
    <property type="project" value="UniProtKB-SubCell"/>
</dbReference>
<evidence type="ECO:0000256" key="17">
    <source>
        <dbReference type="ARBA" id="ARBA00022968"/>
    </source>
</evidence>
<dbReference type="SMART" id="SM00207">
    <property type="entry name" value="TNF"/>
    <property type="match status" value="1"/>
</dbReference>
<evidence type="ECO:0000256" key="20">
    <source>
        <dbReference type="ARBA" id="ARBA00023136"/>
    </source>
</evidence>
<evidence type="ECO:0000256" key="29">
    <source>
        <dbReference type="ARBA" id="ARBA00047144"/>
    </source>
</evidence>
<feature type="compositionally biased region" description="Basic and acidic residues" evidence="30">
    <location>
        <begin position="1"/>
        <end position="17"/>
    </location>
</feature>
<evidence type="ECO:0000256" key="18">
    <source>
        <dbReference type="ARBA" id="ARBA00022989"/>
    </source>
</evidence>
<proteinExistence type="inferred from homology"/>
<comment type="function">
    <text evidence="1">Cytoplasmic form induces gene transcription inhibition.</text>
</comment>
<keyword evidence="15" id="KW-0053">Apoptosis</keyword>
<keyword evidence="24" id="KW-0458">Lysosome</keyword>
<evidence type="ECO:0000256" key="24">
    <source>
        <dbReference type="ARBA" id="ARBA00023228"/>
    </source>
</evidence>
<evidence type="ECO:0000256" key="28">
    <source>
        <dbReference type="ARBA" id="ARBA00045660"/>
    </source>
</evidence>
<dbReference type="PANTHER" id="PTHR11471:SF33">
    <property type="entry name" value="TUMOR NECROSIS FACTOR LIGAND SUPERFAMILY MEMBER 6"/>
    <property type="match status" value="1"/>
</dbReference>
<comment type="function">
    <text evidence="28">Induces FAS-mediated activation of NF-kappa-B, initiating non-apoptotic signaling pathways. Can induce apoptosis but does not appear to be essential for this process.</text>
</comment>
<dbReference type="InterPro" id="IPR028326">
    <property type="entry name" value="FASL"/>
</dbReference>
<dbReference type="GO" id="GO:0005615">
    <property type="term" value="C:extracellular space"/>
    <property type="evidence" value="ECO:0007669"/>
    <property type="project" value="UniProtKB-KW"/>
</dbReference>
<keyword evidence="13" id="KW-0964">Secreted</keyword>
<reference evidence="33 34" key="1">
    <citation type="journal article" date="2018" name="Nat. Ecol. Evol.">
        <title>Shark genomes provide insights into elasmobranch evolution and the origin of vertebrates.</title>
        <authorList>
            <person name="Hara Y"/>
            <person name="Yamaguchi K"/>
            <person name="Onimaru K"/>
            <person name="Kadota M"/>
            <person name="Koyanagi M"/>
            <person name="Keeley SD"/>
            <person name="Tatsumi K"/>
            <person name="Tanaka K"/>
            <person name="Motone F"/>
            <person name="Kageyama Y"/>
            <person name="Nozu R"/>
            <person name="Adachi N"/>
            <person name="Nishimura O"/>
            <person name="Nakagawa R"/>
            <person name="Tanegashima C"/>
            <person name="Kiyatake I"/>
            <person name="Matsumoto R"/>
            <person name="Murakumo K"/>
            <person name="Nishida K"/>
            <person name="Terakita A"/>
            <person name="Kuratani S"/>
            <person name="Sato K"/>
            <person name="Hyodo S Kuraku.S."/>
        </authorList>
    </citation>
    <scope>NUCLEOTIDE SEQUENCE [LARGE SCALE GENOMIC DNA]</scope>
</reference>
<evidence type="ECO:0000256" key="11">
    <source>
        <dbReference type="ARBA" id="ARBA00022491"/>
    </source>
</evidence>
<evidence type="ECO:0000256" key="25">
    <source>
        <dbReference type="ARBA" id="ARBA00023242"/>
    </source>
</evidence>
<dbReference type="Gene3D" id="2.60.120.40">
    <property type="match status" value="1"/>
</dbReference>
<gene>
    <name evidence="33" type="ORF">chiPu_0014271</name>
</gene>
<dbReference type="GO" id="GO:0043123">
    <property type="term" value="P:positive regulation of canonical NF-kappaB signal transduction"/>
    <property type="evidence" value="ECO:0007669"/>
    <property type="project" value="TreeGrafter"/>
</dbReference>
<dbReference type="SUPFAM" id="SSF49842">
    <property type="entry name" value="TNF-like"/>
    <property type="match status" value="1"/>
</dbReference>
<dbReference type="CDD" id="cd00184">
    <property type="entry name" value="TNF"/>
    <property type="match status" value="1"/>
</dbReference>
<evidence type="ECO:0000256" key="22">
    <source>
        <dbReference type="ARBA" id="ARBA00023163"/>
    </source>
</evidence>
<dbReference type="PROSITE" id="PS50049">
    <property type="entry name" value="THD_2"/>
    <property type="match status" value="1"/>
</dbReference>